<gene>
    <name evidence="4" type="ORF">APUTEX25_004727</name>
    <name evidence="3" type="ORF">F751_5885</name>
</gene>
<evidence type="ECO:0000259" key="2">
    <source>
        <dbReference type="Pfam" id="PF22788"/>
    </source>
</evidence>
<dbReference type="STRING" id="3075.A0A087SMU9"/>
<protein>
    <submittedName>
        <fullName evidence="3">COP9 signalosome complex subunit 3</fullName>
    </submittedName>
</protein>
<keyword evidence="1" id="KW-0963">Cytoplasm</keyword>
<dbReference type="OrthoDB" id="29061at2759"/>
<dbReference type="AlphaFoldDB" id="A0A087SMU9"/>
<dbReference type="GO" id="GO:0008180">
    <property type="term" value="C:COP9 signalosome"/>
    <property type="evidence" value="ECO:0007669"/>
    <property type="project" value="TreeGrafter"/>
</dbReference>
<evidence type="ECO:0000313" key="4">
    <source>
        <dbReference type="EMBL" id="RMZ56370.1"/>
    </source>
</evidence>
<dbReference type="InterPro" id="IPR050756">
    <property type="entry name" value="CSN3"/>
</dbReference>
<dbReference type="Proteomes" id="UP000028924">
    <property type="component" value="Unassembled WGS sequence"/>
</dbReference>
<reference evidence="4" key="3">
    <citation type="submission" date="2018-10" db="EMBL/GenBank/DDBJ databases">
        <authorList>
            <person name="Hovde B."/>
            <person name="Zhang X."/>
        </authorList>
    </citation>
    <scope>NUCLEOTIDE SEQUENCE [LARGE SCALE GENOMIC DNA]</scope>
    <source>
        <strain evidence="4">UTEX 25</strain>
    </source>
</reference>
<keyword evidence="5" id="KW-1185">Reference proteome</keyword>
<dbReference type="Proteomes" id="UP000279271">
    <property type="component" value="Unassembled WGS sequence"/>
</dbReference>
<dbReference type="InterPro" id="IPR055089">
    <property type="entry name" value="COP9_N"/>
</dbReference>
<sequence length="183" mass="20063">MHAVDPSKTGSTNLDVLLYCYYGGLVETTRRRYACALWFFECALSVPSGVVSAVTIAAAKKWMLLHVLHKASVGVLPKSAPPILSRTVKSECALYLTAGRHLTAVGPLPDLASWLETSAPAFIQVLKRMERGDGNWGLLQLALQASKARAVRRLTKVYTTIAFEKAAELVRALFLCPCLVKWM</sequence>
<reference evidence="3 5" key="1">
    <citation type="journal article" date="2014" name="BMC Genomics">
        <title>Oil accumulation mechanisms of the oleaginous microalga Chlorella protothecoides revealed through its genome, transcriptomes, and proteomes.</title>
        <authorList>
            <person name="Gao C."/>
            <person name="Wang Y."/>
            <person name="Shen Y."/>
            <person name="Yan D."/>
            <person name="He X."/>
            <person name="Dai J."/>
            <person name="Wu Q."/>
        </authorList>
    </citation>
    <scope>NUCLEOTIDE SEQUENCE [LARGE SCALE GENOMIC DNA]</scope>
    <source>
        <strain evidence="3 5">0710</strain>
    </source>
</reference>
<evidence type="ECO:0000313" key="6">
    <source>
        <dbReference type="Proteomes" id="UP000279271"/>
    </source>
</evidence>
<evidence type="ECO:0000256" key="1">
    <source>
        <dbReference type="ARBA" id="ARBA00022490"/>
    </source>
</evidence>
<evidence type="ECO:0000313" key="5">
    <source>
        <dbReference type="Proteomes" id="UP000028924"/>
    </source>
</evidence>
<feature type="domain" description="COP9 signalosome complex subunit 3 N-terminal helical repeats" evidence="2">
    <location>
        <begin position="13"/>
        <end position="83"/>
    </location>
</feature>
<dbReference type="EMBL" id="QOKY01000147">
    <property type="protein sequence ID" value="RMZ56370.1"/>
    <property type="molecule type" value="Genomic_DNA"/>
</dbReference>
<dbReference type="RefSeq" id="XP_011400009.1">
    <property type="nucleotide sequence ID" value="XM_011401707.1"/>
</dbReference>
<accession>A0A087SMU9</accession>
<dbReference type="KEGG" id="apro:F751_5885"/>
<dbReference type="eggNOG" id="KOG2582">
    <property type="taxonomic scope" value="Eukaryota"/>
</dbReference>
<reference evidence="4" key="4">
    <citation type="submission" date="2018-11" db="EMBL/GenBank/DDBJ databases">
        <title>Characterization of plant carbon substrate utilization by Auxenochlorella protothecoides.</title>
        <authorList>
            <person name="Vogler B.W."/>
            <person name="Starkenburg S.R."/>
            <person name="Sudasinghe N."/>
            <person name="Schambach J.Y."/>
            <person name="Rollin J.A."/>
            <person name="Pattathil S."/>
            <person name="Barry A.N."/>
        </authorList>
    </citation>
    <scope>NUCLEOTIDE SEQUENCE [LARGE SCALE GENOMIC DNA]</scope>
    <source>
        <strain evidence="4">UTEX 25</strain>
    </source>
</reference>
<dbReference type="GeneID" id="23617276"/>
<name>A0A087SMU9_AUXPR</name>
<dbReference type="PANTHER" id="PTHR10758:SF1">
    <property type="entry name" value="COP9 SIGNALOSOME COMPLEX SUBUNIT 3"/>
    <property type="match status" value="1"/>
</dbReference>
<organism evidence="3 5">
    <name type="scientific">Auxenochlorella protothecoides</name>
    <name type="common">Green microalga</name>
    <name type="synonym">Chlorella protothecoides</name>
    <dbReference type="NCBI Taxonomy" id="3075"/>
    <lineage>
        <taxon>Eukaryota</taxon>
        <taxon>Viridiplantae</taxon>
        <taxon>Chlorophyta</taxon>
        <taxon>core chlorophytes</taxon>
        <taxon>Trebouxiophyceae</taxon>
        <taxon>Chlorellales</taxon>
        <taxon>Chlorellaceae</taxon>
        <taxon>Auxenochlorella</taxon>
    </lineage>
</organism>
<proteinExistence type="predicted"/>
<dbReference type="Pfam" id="PF22788">
    <property type="entry name" value="COP9_hel_rpt"/>
    <property type="match status" value="1"/>
</dbReference>
<dbReference type="GO" id="GO:0006511">
    <property type="term" value="P:ubiquitin-dependent protein catabolic process"/>
    <property type="evidence" value="ECO:0007669"/>
    <property type="project" value="TreeGrafter"/>
</dbReference>
<dbReference type="PANTHER" id="PTHR10758">
    <property type="entry name" value="26S PROTEASOME NON-ATPASE REGULATORY SUBUNIT 3/COP9 SIGNALOSOME COMPLEX SUBUNIT 3"/>
    <property type="match status" value="1"/>
</dbReference>
<reference evidence="6" key="2">
    <citation type="journal article" date="2018" name="Algal Res.">
        <title>Characterization of plant carbon substrate utilization by Auxenochlorella protothecoides.</title>
        <authorList>
            <person name="Vogler B.W."/>
            <person name="Starkenburg S.R."/>
            <person name="Sudasinghe N."/>
            <person name="Schambach J.Y."/>
            <person name="Rollin J.A."/>
            <person name="Pattathil S."/>
            <person name="Barry A.N."/>
        </authorList>
    </citation>
    <scope>NUCLEOTIDE SEQUENCE [LARGE SCALE GENOMIC DNA]</scope>
    <source>
        <strain evidence="6">UTEX 25</strain>
    </source>
</reference>
<dbReference type="EMBL" id="KL662141">
    <property type="protein sequence ID" value="KFM27053.1"/>
    <property type="molecule type" value="Genomic_DNA"/>
</dbReference>
<evidence type="ECO:0000313" key="3">
    <source>
        <dbReference type="EMBL" id="KFM27053.1"/>
    </source>
</evidence>